<comment type="subcellular location">
    <subcellularLocation>
        <location evidence="12">Cytoplasm</location>
    </subcellularLocation>
</comment>
<gene>
    <name evidence="12 14" type="primary">mnmG</name>
    <name evidence="12" type="synonym">gidA</name>
    <name evidence="14" type="ORF">EP073_00695</name>
</gene>
<proteinExistence type="inferred from homology"/>
<dbReference type="RefSeq" id="WP_128465257.1">
    <property type="nucleotide sequence ID" value="NZ_CP035108.1"/>
</dbReference>
<dbReference type="AlphaFoldDB" id="A0A3R5UZB1"/>
<reference evidence="14 15" key="1">
    <citation type="submission" date="2019-01" db="EMBL/GenBank/DDBJ databases">
        <title>Geovibrio thiophilus DSM 11263, complete genome.</title>
        <authorList>
            <person name="Spring S."/>
            <person name="Bunk B."/>
            <person name="Sproer C."/>
        </authorList>
    </citation>
    <scope>NUCLEOTIDE SEQUENCE [LARGE SCALE GENOMIC DNA]</scope>
    <source>
        <strain evidence="14 15">DSM 11263</strain>
    </source>
</reference>
<feature type="binding site" evidence="12">
    <location>
        <position position="370"/>
    </location>
    <ligand>
        <name>FAD</name>
        <dbReference type="ChEBI" id="CHEBI:57692"/>
    </ligand>
</feature>
<dbReference type="PROSITE" id="PS01280">
    <property type="entry name" value="GIDA_1"/>
    <property type="match status" value="1"/>
</dbReference>
<dbReference type="InterPro" id="IPR044920">
    <property type="entry name" value="MnmG_C_subdom_sf"/>
</dbReference>
<dbReference type="HAMAP" id="MF_00129">
    <property type="entry name" value="MnmG_GidA"/>
    <property type="match status" value="1"/>
</dbReference>
<dbReference type="Gene3D" id="1.10.10.1800">
    <property type="entry name" value="tRNA uridine 5-carboxymethylaminomethyl modification enzyme MnmG/GidA"/>
    <property type="match status" value="1"/>
</dbReference>
<dbReference type="GO" id="GO:0002098">
    <property type="term" value="P:tRNA wobble uridine modification"/>
    <property type="evidence" value="ECO:0007669"/>
    <property type="project" value="InterPro"/>
</dbReference>
<dbReference type="PRINTS" id="PR00368">
    <property type="entry name" value="FADPNR"/>
</dbReference>
<dbReference type="KEGG" id="gtl:EP073_00695"/>
<accession>A0A3R5UZB1</accession>
<evidence type="ECO:0000256" key="6">
    <source>
        <dbReference type="ARBA" id="ARBA00022630"/>
    </source>
</evidence>
<comment type="subunit">
    <text evidence="10 12">Homodimer. Heterotetramer of two MnmE and two MnmG subunits.</text>
</comment>
<dbReference type="Pfam" id="PF13932">
    <property type="entry name" value="SAM_GIDA_C"/>
    <property type="match status" value="1"/>
</dbReference>
<evidence type="ECO:0000256" key="7">
    <source>
        <dbReference type="ARBA" id="ARBA00022694"/>
    </source>
</evidence>
<name>A0A3R5UZB1_9BACT</name>
<comment type="cofactor">
    <cofactor evidence="1 12">
        <name>FAD</name>
        <dbReference type="ChEBI" id="CHEBI:57692"/>
    </cofactor>
</comment>
<dbReference type="PANTHER" id="PTHR11806">
    <property type="entry name" value="GLUCOSE INHIBITED DIVISION PROTEIN A"/>
    <property type="match status" value="1"/>
</dbReference>
<feature type="binding site" evidence="12">
    <location>
        <position position="181"/>
    </location>
    <ligand>
        <name>FAD</name>
        <dbReference type="ChEBI" id="CHEBI:57692"/>
    </ligand>
</feature>
<dbReference type="GO" id="GO:0030488">
    <property type="term" value="P:tRNA methylation"/>
    <property type="evidence" value="ECO:0007669"/>
    <property type="project" value="TreeGrafter"/>
</dbReference>
<evidence type="ECO:0000256" key="3">
    <source>
        <dbReference type="ARBA" id="ARBA00007653"/>
    </source>
</evidence>
<evidence type="ECO:0000256" key="10">
    <source>
        <dbReference type="ARBA" id="ARBA00025948"/>
    </source>
</evidence>
<dbReference type="InterPro" id="IPR026904">
    <property type="entry name" value="MnmG_C"/>
</dbReference>
<protein>
    <recommendedName>
        <fullName evidence="4 12">tRNA uridine 5-carboxymethylaminomethyl modification enzyme MnmG</fullName>
    </recommendedName>
    <alternativeName>
        <fullName evidence="11 12">Glucose-inhibited division protein A</fullName>
    </alternativeName>
</protein>
<evidence type="ECO:0000256" key="8">
    <source>
        <dbReference type="ARBA" id="ARBA00022827"/>
    </source>
</evidence>
<dbReference type="PANTHER" id="PTHR11806:SF0">
    <property type="entry name" value="PROTEIN MTO1 HOMOLOG, MITOCHONDRIAL"/>
    <property type="match status" value="1"/>
</dbReference>
<dbReference type="Gene3D" id="3.50.50.60">
    <property type="entry name" value="FAD/NAD(P)-binding domain"/>
    <property type="match status" value="2"/>
</dbReference>
<comment type="function">
    <text evidence="2 12">NAD-binding protein involved in the addition of a carboxymethylaminomethyl (cmnm) group at the wobble position (U34) of certain tRNAs, forming tRNA-cmnm(5)s(2)U34.</text>
</comment>
<evidence type="ECO:0000256" key="11">
    <source>
        <dbReference type="ARBA" id="ARBA00031800"/>
    </source>
</evidence>
<keyword evidence="5 12" id="KW-0963">Cytoplasm</keyword>
<evidence type="ECO:0000256" key="4">
    <source>
        <dbReference type="ARBA" id="ARBA00020461"/>
    </source>
</evidence>
<keyword evidence="15" id="KW-1185">Reference proteome</keyword>
<keyword evidence="9 12" id="KW-0520">NAD</keyword>
<dbReference type="InterPro" id="IPR002218">
    <property type="entry name" value="MnmG-rel"/>
</dbReference>
<dbReference type="PROSITE" id="PS01281">
    <property type="entry name" value="GIDA_2"/>
    <property type="match status" value="1"/>
</dbReference>
<keyword evidence="6 12" id="KW-0285">Flavoprotein</keyword>
<evidence type="ECO:0000313" key="15">
    <source>
        <dbReference type="Proteomes" id="UP000287502"/>
    </source>
</evidence>
<evidence type="ECO:0000256" key="1">
    <source>
        <dbReference type="ARBA" id="ARBA00001974"/>
    </source>
</evidence>
<feature type="binding site" evidence="12">
    <location>
        <position position="126"/>
    </location>
    <ligand>
        <name>FAD</name>
        <dbReference type="ChEBI" id="CHEBI:57692"/>
    </ligand>
</feature>
<dbReference type="EMBL" id="CP035108">
    <property type="protein sequence ID" value="QAR31970.1"/>
    <property type="molecule type" value="Genomic_DNA"/>
</dbReference>
<evidence type="ECO:0000256" key="2">
    <source>
        <dbReference type="ARBA" id="ARBA00003717"/>
    </source>
</evidence>
<dbReference type="SUPFAM" id="SSF51905">
    <property type="entry name" value="FAD/NAD(P)-binding domain"/>
    <property type="match status" value="1"/>
</dbReference>
<dbReference type="GO" id="GO:0050660">
    <property type="term" value="F:flavin adenine dinucleotide binding"/>
    <property type="evidence" value="ECO:0007669"/>
    <property type="project" value="UniProtKB-UniRule"/>
</dbReference>
<evidence type="ECO:0000259" key="13">
    <source>
        <dbReference type="SMART" id="SM01228"/>
    </source>
</evidence>
<feature type="binding site" evidence="12">
    <location>
        <begin position="14"/>
        <end position="19"/>
    </location>
    <ligand>
        <name>FAD</name>
        <dbReference type="ChEBI" id="CHEBI:57692"/>
    </ligand>
</feature>
<organism evidence="14 15">
    <name type="scientific">Geovibrio thiophilus</name>
    <dbReference type="NCBI Taxonomy" id="139438"/>
    <lineage>
        <taxon>Bacteria</taxon>
        <taxon>Pseudomonadati</taxon>
        <taxon>Deferribacterota</taxon>
        <taxon>Deferribacteres</taxon>
        <taxon>Deferribacterales</taxon>
        <taxon>Geovibrionaceae</taxon>
        <taxon>Geovibrio</taxon>
    </lineage>
</organism>
<evidence type="ECO:0000256" key="5">
    <source>
        <dbReference type="ARBA" id="ARBA00022490"/>
    </source>
</evidence>
<feature type="domain" description="tRNA uridine 5-carboxymethylaminomethyl modification enzyme C-terminal subdomain" evidence="13">
    <location>
        <begin position="542"/>
        <end position="613"/>
    </location>
</feature>
<dbReference type="InterPro" id="IPR020595">
    <property type="entry name" value="MnmG-rel_CS"/>
</dbReference>
<sequence>MLVYDKFYDVIVVGAGHAGCEAALAAARMGASAALFTINADNVAHMSCNPAIGGLAKGNIVKDIDALGGEMGRNIDETGIQFRVLNMKKGPAVRSSRAQADKDLYKQRMQRVIMEQSGLDLKQGMVEGLSIENGEIRGIVADTGMLYRAKKVVLCTGTFLRGLIHIGDCNYPAGRMNEFASIGMSASLTKAGFKLERLKTGTPARLDVNTIDFSKLDAQHGDDFAKPFSFETEQIHLPQLPCYVTYTNEKTHQIIRDNLHRSPLYGGVIKGIGPRYCPSIEDKVKKFPEKTRHQIFLEPEGLNSREYYANGFSSSLPIDVQISMYRSVEGLENVEFVRPAYAIEYDFVQPTGLFPTLETKPVKGLYFAGQLNGTSGYEEAAAQGLVAGINAALALDGREPLIVGREQSYIGVMIDDLVNKGVDEPYRMFTSRAEYRLQLREDNAEYRLSDIGHSLGLISESRYGRFCAERQAKEDEIERLKSVRITPSAEMLSVLAEYGGVLKNPVSAFELMKRPEFDYSTIEKLCGSQVNERVREQVEINAKYEGYIQRQGTEIEKFRKTESVKIPAGIDYSSIIGLRREYVDKLSAIRPATLGQAARIQGMTPAAVALLHVHISKLKNSGEQNAE</sequence>
<feature type="binding site" evidence="12">
    <location>
        <begin position="273"/>
        <end position="287"/>
    </location>
    <ligand>
        <name>NAD(+)</name>
        <dbReference type="ChEBI" id="CHEBI:57540"/>
    </ligand>
</feature>
<dbReference type="NCBIfam" id="TIGR00136">
    <property type="entry name" value="mnmG_gidA"/>
    <property type="match status" value="1"/>
</dbReference>
<evidence type="ECO:0000313" key="14">
    <source>
        <dbReference type="EMBL" id="QAR31970.1"/>
    </source>
</evidence>
<keyword evidence="7 12" id="KW-0819">tRNA processing</keyword>
<dbReference type="FunFam" id="1.10.150.570:FF:000001">
    <property type="entry name" value="tRNA uridine 5-carboxymethylaminomethyl modification enzyme MnmG"/>
    <property type="match status" value="1"/>
</dbReference>
<dbReference type="FunFam" id="3.50.50.60:FF:000002">
    <property type="entry name" value="tRNA uridine 5-carboxymethylaminomethyl modification enzyme MnmG"/>
    <property type="match status" value="1"/>
</dbReference>
<evidence type="ECO:0000256" key="9">
    <source>
        <dbReference type="ARBA" id="ARBA00023027"/>
    </source>
</evidence>
<evidence type="ECO:0000256" key="12">
    <source>
        <dbReference type="HAMAP-Rule" id="MF_00129"/>
    </source>
</evidence>
<dbReference type="InterPro" id="IPR040131">
    <property type="entry name" value="MnmG_N"/>
</dbReference>
<dbReference type="InterPro" id="IPR047001">
    <property type="entry name" value="MnmG_C_subdom"/>
</dbReference>
<dbReference type="InterPro" id="IPR049312">
    <property type="entry name" value="GIDA_C_N"/>
</dbReference>
<dbReference type="InterPro" id="IPR036188">
    <property type="entry name" value="FAD/NAD-bd_sf"/>
</dbReference>
<dbReference type="OrthoDB" id="9815560at2"/>
<keyword evidence="8 12" id="KW-0274">FAD</keyword>
<dbReference type="Pfam" id="PF01134">
    <property type="entry name" value="GIDA"/>
    <property type="match status" value="1"/>
</dbReference>
<dbReference type="Proteomes" id="UP000287502">
    <property type="component" value="Chromosome"/>
</dbReference>
<dbReference type="SMART" id="SM01228">
    <property type="entry name" value="GIDA_assoc_3"/>
    <property type="match status" value="1"/>
</dbReference>
<dbReference type="FunFam" id="1.10.10.1800:FF:000001">
    <property type="entry name" value="tRNA uridine 5-carboxymethylaminomethyl modification enzyme MnmG"/>
    <property type="match status" value="1"/>
</dbReference>
<dbReference type="Pfam" id="PF21680">
    <property type="entry name" value="GIDA_C_1st"/>
    <property type="match status" value="1"/>
</dbReference>
<comment type="similarity">
    <text evidence="3 12">Belongs to the MnmG family.</text>
</comment>
<dbReference type="Gene3D" id="1.10.150.570">
    <property type="entry name" value="GidA associated domain, C-terminal subdomain"/>
    <property type="match status" value="1"/>
</dbReference>
<dbReference type="GO" id="GO:0005829">
    <property type="term" value="C:cytosol"/>
    <property type="evidence" value="ECO:0007669"/>
    <property type="project" value="TreeGrafter"/>
</dbReference>
<dbReference type="InterPro" id="IPR004416">
    <property type="entry name" value="MnmG"/>
</dbReference>